<proteinExistence type="predicted"/>
<keyword evidence="2" id="KW-1185">Reference proteome</keyword>
<organism evidence="2 3">
    <name type="scientific">Cyclospora cayetanensis</name>
    <dbReference type="NCBI Taxonomy" id="88456"/>
    <lineage>
        <taxon>Eukaryota</taxon>
        <taxon>Sar</taxon>
        <taxon>Alveolata</taxon>
        <taxon>Apicomplexa</taxon>
        <taxon>Conoidasida</taxon>
        <taxon>Coccidia</taxon>
        <taxon>Eucoccidiorida</taxon>
        <taxon>Eimeriorina</taxon>
        <taxon>Eimeriidae</taxon>
        <taxon>Cyclospora</taxon>
    </lineage>
</organism>
<evidence type="ECO:0000313" key="2">
    <source>
        <dbReference type="Proteomes" id="UP000515125"/>
    </source>
</evidence>
<dbReference type="RefSeq" id="XP_026192264.1">
    <property type="nucleotide sequence ID" value="XM_026336479.1"/>
</dbReference>
<evidence type="ECO:0000256" key="1">
    <source>
        <dbReference type="SAM" id="MobiDB-lite"/>
    </source>
</evidence>
<feature type="compositionally biased region" description="Polar residues" evidence="1">
    <location>
        <begin position="206"/>
        <end position="222"/>
    </location>
</feature>
<dbReference type="Proteomes" id="UP000515125">
    <property type="component" value="Unplaced"/>
</dbReference>
<feature type="region of interest" description="Disordered" evidence="1">
    <location>
        <begin position="198"/>
        <end position="222"/>
    </location>
</feature>
<dbReference type="AlphaFoldDB" id="A0A6P6RXK5"/>
<reference evidence="3" key="1">
    <citation type="submission" date="2025-08" db="UniProtKB">
        <authorList>
            <consortium name="RefSeq"/>
        </authorList>
    </citation>
    <scope>IDENTIFICATION</scope>
</reference>
<accession>A0A6P6RXK5</accession>
<feature type="region of interest" description="Disordered" evidence="1">
    <location>
        <begin position="63"/>
        <end position="121"/>
    </location>
</feature>
<name>A0A6P6RXK5_9EIME</name>
<feature type="region of interest" description="Disordered" evidence="1">
    <location>
        <begin position="147"/>
        <end position="180"/>
    </location>
</feature>
<protein>
    <submittedName>
        <fullName evidence="3">Uncharacterized protein LOC34622716</fullName>
    </submittedName>
</protein>
<evidence type="ECO:0000313" key="3">
    <source>
        <dbReference type="RefSeq" id="XP_026192264.1"/>
    </source>
</evidence>
<gene>
    <name evidence="3" type="primary">LOC34622716</name>
</gene>
<dbReference type="GeneID" id="34622716"/>
<sequence length="222" mass="21850">MAERAGCRSGPSPVCSRGKGSLSSLACVAAAMAAAATANHDAVARLTKQRLLTAVDLLQRQLNPAPGGGAATAGLSGQRMAGSALGGSSTRKTKSPHRSVCSPSPRNGPPGVAGAKAGTAAGAKSGAEKDFKWCRGASAHVSHAEAAGRRAATAGPKAPPAAHREAAAAEGNTELQVPLSDPTVKEAPAAAATVALDRLRSGGAKTANQPRQNSVAPSRAST</sequence>
<feature type="compositionally biased region" description="Low complexity" evidence="1">
    <location>
        <begin position="109"/>
        <end position="121"/>
    </location>
</feature>